<reference evidence="2 3" key="1">
    <citation type="submission" date="2021-01" db="EMBL/GenBank/DDBJ databases">
        <title>Belnapia mucosa sp. nov. and Belnapia arida sp. nov., isolated from the Tabernas Desert (Almeria, Spain).</title>
        <authorList>
            <person name="Molina-Menor E."/>
            <person name="Vidal-Verdu A."/>
            <person name="Calonge A."/>
            <person name="Satari L."/>
            <person name="Pereto Magraner J."/>
            <person name="Porcar Miralles M."/>
        </authorList>
    </citation>
    <scope>NUCLEOTIDE SEQUENCE [LARGE SCALE GENOMIC DNA]</scope>
    <source>
        <strain evidence="2 3">T6</strain>
    </source>
</reference>
<comment type="caution">
    <text evidence="2">The sequence shown here is derived from an EMBL/GenBank/DDBJ whole genome shotgun (WGS) entry which is preliminary data.</text>
</comment>
<evidence type="ECO:0000313" key="3">
    <source>
        <dbReference type="Proteomes" id="UP000606490"/>
    </source>
</evidence>
<name>A0ABS1V2T7_9PROT</name>
<protein>
    <submittedName>
        <fullName evidence="2">Uncharacterized protein</fullName>
    </submittedName>
</protein>
<evidence type="ECO:0000256" key="1">
    <source>
        <dbReference type="SAM" id="SignalP"/>
    </source>
</evidence>
<dbReference type="RefSeq" id="WP_202825175.1">
    <property type="nucleotide sequence ID" value="NZ_JAEUXJ010000003.1"/>
</dbReference>
<dbReference type="EMBL" id="JAEUXJ010000003">
    <property type="protein sequence ID" value="MBL6455436.1"/>
    <property type="molecule type" value="Genomic_DNA"/>
</dbReference>
<keyword evidence="3" id="KW-1185">Reference proteome</keyword>
<evidence type="ECO:0000313" key="2">
    <source>
        <dbReference type="EMBL" id="MBL6455436.1"/>
    </source>
</evidence>
<accession>A0ABS1V2T7</accession>
<dbReference type="Proteomes" id="UP000606490">
    <property type="component" value="Unassembled WGS sequence"/>
</dbReference>
<keyword evidence="1" id="KW-0732">Signal</keyword>
<gene>
    <name evidence="2" type="ORF">JMJ55_08890</name>
</gene>
<organism evidence="2 3">
    <name type="scientific">Belnapia mucosa</name>
    <dbReference type="NCBI Taxonomy" id="2804532"/>
    <lineage>
        <taxon>Bacteria</taxon>
        <taxon>Pseudomonadati</taxon>
        <taxon>Pseudomonadota</taxon>
        <taxon>Alphaproteobacteria</taxon>
        <taxon>Acetobacterales</taxon>
        <taxon>Roseomonadaceae</taxon>
        <taxon>Belnapia</taxon>
    </lineage>
</organism>
<feature type="signal peptide" evidence="1">
    <location>
        <begin position="1"/>
        <end position="25"/>
    </location>
</feature>
<sequence length="346" mass="37181">MTRLAPLRRAWLVLLLLVGCTGNGPQQLDTDQVGYAQALGDGLKRQMLLNMVRLRYADVPTFLSVSQVITGYTLQTTGQVGLNAYPTANPGNYATVSGTMQYTTRPTFTFTPVTGEQFAQSYLRPMAAAELLSLAQSGAPIDLLFRLGVQSMNGMPNGATRGGEAQLASGGFLALMAALRRSQAAGGLGLRFERQGGGGRVFLLLEGDAPGLAEARRLLGLAPRVREAEVIYGRGPAGHGQVAILTRSVLQILYEMGAQIEVEEADIRAGETRATDLGLGERLMRVRQGRRAPGDAFAAVEYRDRWFWIEGSDYPSKTSFTFVFILQVLAEGGRAQPGAVLTIPAQ</sequence>
<dbReference type="PROSITE" id="PS51257">
    <property type="entry name" value="PROKAR_LIPOPROTEIN"/>
    <property type="match status" value="1"/>
</dbReference>
<proteinExistence type="predicted"/>
<feature type="chain" id="PRO_5046070502" evidence="1">
    <location>
        <begin position="26"/>
        <end position="346"/>
    </location>
</feature>